<feature type="chain" id="PRO_5012199096" description="Peptidase S9 prolyl oligopeptidase catalytic domain-containing protein" evidence="1">
    <location>
        <begin position="21"/>
        <end position="307"/>
    </location>
</feature>
<dbReference type="PANTHER" id="PTHR43265:SF1">
    <property type="entry name" value="ESTERASE ESTD"/>
    <property type="match status" value="1"/>
</dbReference>
<evidence type="ECO:0000259" key="2">
    <source>
        <dbReference type="Pfam" id="PF00326"/>
    </source>
</evidence>
<evidence type="ECO:0000256" key="1">
    <source>
        <dbReference type="SAM" id="SignalP"/>
    </source>
</evidence>
<organism evidence="3 4">
    <name type="scientific">Cellvibrio mixtus</name>
    <dbReference type="NCBI Taxonomy" id="39650"/>
    <lineage>
        <taxon>Bacteria</taxon>
        <taxon>Pseudomonadati</taxon>
        <taxon>Pseudomonadota</taxon>
        <taxon>Gammaproteobacteria</taxon>
        <taxon>Cellvibrionales</taxon>
        <taxon>Cellvibrionaceae</taxon>
        <taxon>Cellvibrio</taxon>
    </lineage>
</organism>
<dbReference type="InterPro" id="IPR029058">
    <property type="entry name" value="AB_hydrolase_fold"/>
</dbReference>
<dbReference type="InterPro" id="IPR001375">
    <property type="entry name" value="Peptidase_S9_cat"/>
</dbReference>
<dbReference type="SUPFAM" id="SSF53474">
    <property type="entry name" value="alpha/beta-Hydrolases"/>
    <property type="match status" value="1"/>
</dbReference>
<evidence type="ECO:0000313" key="3">
    <source>
        <dbReference type="EMBL" id="OZY83706.1"/>
    </source>
</evidence>
<proteinExistence type="predicted"/>
<gene>
    <name evidence="3" type="ORF">CBP51_20155</name>
</gene>
<keyword evidence="1" id="KW-0732">Signal</keyword>
<dbReference type="AlphaFoldDB" id="A0A266Q241"/>
<dbReference type="PANTHER" id="PTHR43265">
    <property type="entry name" value="ESTERASE ESTD"/>
    <property type="match status" value="1"/>
</dbReference>
<dbReference type="GO" id="GO:0052689">
    <property type="term" value="F:carboxylic ester hydrolase activity"/>
    <property type="evidence" value="ECO:0007669"/>
    <property type="project" value="TreeGrafter"/>
</dbReference>
<dbReference type="Proteomes" id="UP000216101">
    <property type="component" value="Unassembled WGS sequence"/>
</dbReference>
<dbReference type="Pfam" id="PF00326">
    <property type="entry name" value="Peptidase_S9"/>
    <property type="match status" value="1"/>
</dbReference>
<sequence>MMRSNSITLFVILCTFFAVNGCAVKPDVTRSAYIEQSLSIDNGSYKIPAILVTPKQKSNKPFPVVVMLHGTASQKNEVGGLYQRLAVYLAEVGIASVRIDFAGTGDSPVDYRFYNLTSAQRDVISTLDYVVTQPTIDAQRIGLVGFSQGGLIAQLVAAKDSRIKSLVAWSSVGGNGTGVFQFFFDEYYAEAKANGFAVVKFPWRSAPLNFGLQWFEEIKANSSLDNFKNYHGNLLAIAGTADTLVPYDSSIQLINHVGTTNAELHLIKGADHMFNVLGSATANGLAEDQSTAESVLSITTYWLVRNL</sequence>
<keyword evidence="4" id="KW-1185">Reference proteome</keyword>
<comment type="caution">
    <text evidence="3">The sequence shown here is derived from an EMBL/GenBank/DDBJ whole genome shotgun (WGS) entry which is preliminary data.</text>
</comment>
<evidence type="ECO:0000313" key="4">
    <source>
        <dbReference type="Proteomes" id="UP000216101"/>
    </source>
</evidence>
<feature type="signal peptide" evidence="1">
    <location>
        <begin position="1"/>
        <end position="20"/>
    </location>
</feature>
<dbReference type="RefSeq" id="WP_094986327.1">
    <property type="nucleotide sequence ID" value="NZ_NHNI01000004.1"/>
</dbReference>
<dbReference type="InterPro" id="IPR053145">
    <property type="entry name" value="AB_hydrolase_Est10"/>
</dbReference>
<name>A0A266Q241_9GAMM</name>
<reference evidence="4" key="1">
    <citation type="submission" date="2017-05" db="EMBL/GenBank/DDBJ databases">
        <authorList>
            <person name="Barney B.M."/>
        </authorList>
    </citation>
    <scope>NUCLEOTIDE SEQUENCE [LARGE SCALE GENOMIC DNA]</scope>
    <source>
        <strain evidence="4">PSBB022</strain>
    </source>
</reference>
<accession>A0A266Q241</accession>
<dbReference type="EMBL" id="NHNI01000004">
    <property type="protein sequence ID" value="OZY83706.1"/>
    <property type="molecule type" value="Genomic_DNA"/>
</dbReference>
<dbReference type="Gene3D" id="3.40.50.1820">
    <property type="entry name" value="alpha/beta hydrolase"/>
    <property type="match status" value="1"/>
</dbReference>
<protein>
    <recommendedName>
        <fullName evidence="2">Peptidase S9 prolyl oligopeptidase catalytic domain-containing protein</fullName>
    </recommendedName>
</protein>
<feature type="domain" description="Peptidase S9 prolyl oligopeptidase catalytic" evidence="2">
    <location>
        <begin position="87"/>
        <end position="274"/>
    </location>
</feature>